<accession>F7ZEZ1</accession>
<dbReference type="STRING" id="391595.RLO149_c014250"/>
<gene>
    <name evidence="3" type="ordered locus">RLO149_c014250</name>
</gene>
<evidence type="ECO:0008006" key="5">
    <source>
        <dbReference type="Google" id="ProtNLM"/>
    </source>
</evidence>
<evidence type="ECO:0000313" key="4">
    <source>
        <dbReference type="Proteomes" id="UP000001353"/>
    </source>
</evidence>
<keyword evidence="1" id="KW-0812">Transmembrane</keyword>
<feature type="chain" id="PRO_5003373074" description="VPLPA-CTERM protein sorting domain-containing protein" evidence="2">
    <location>
        <begin position="24"/>
        <end position="205"/>
    </location>
</feature>
<keyword evidence="1" id="KW-0472">Membrane</keyword>
<dbReference type="eggNOG" id="ENOG50346XS">
    <property type="taxonomic scope" value="Bacteria"/>
</dbReference>
<dbReference type="HOGENOM" id="CLU_1293504_0_0_5"/>
<evidence type="ECO:0000256" key="1">
    <source>
        <dbReference type="SAM" id="Phobius"/>
    </source>
</evidence>
<reference evidence="3 4" key="1">
    <citation type="journal article" date="2011" name="BMC Genomics">
        <title>Comparative genome analysis and genome-guided physiological analysis of Roseobacter litoralis.</title>
        <authorList>
            <person name="Kalhoefer D."/>
            <person name="Thole S."/>
            <person name="Voget S."/>
            <person name="Lehmann R."/>
            <person name="Liesegang H."/>
            <person name="Wollher A."/>
            <person name="Daniel R."/>
            <person name="Simon M."/>
            <person name="Brinkhoff T."/>
        </authorList>
    </citation>
    <scope>NUCLEOTIDE SEQUENCE [LARGE SCALE GENOMIC DNA]</scope>
    <source>
        <strain evidence="4">ATCC 49566 / DSM 6996 / JCM 21268 / NBRC 15278 / OCh 149</strain>
    </source>
</reference>
<name>F7ZEZ1_ROSLO</name>
<dbReference type="InterPro" id="IPR022472">
    <property type="entry name" value="VPLPA-CTERM"/>
</dbReference>
<proteinExistence type="predicted"/>
<feature type="transmembrane region" description="Helical" evidence="1">
    <location>
        <begin position="178"/>
        <end position="197"/>
    </location>
</feature>
<dbReference type="Proteomes" id="UP000001353">
    <property type="component" value="Chromosome"/>
</dbReference>
<organism evidence="3 4">
    <name type="scientific">Roseobacter litoralis (strain ATCC 49566 / DSM 6996 / JCM 21268 / NBRC 15278 / OCh 149)</name>
    <dbReference type="NCBI Taxonomy" id="391595"/>
    <lineage>
        <taxon>Bacteria</taxon>
        <taxon>Pseudomonadati</taxon>
        <taxon>Pseudomonadota</taxon>
        <taxon>Alphaproteobacteria</taxon>
        <taxon>Rhodobacterales</taxon>
        <taxon>Roseobacteraceae</taxon>
        <taxon>Roseobacter</taxon>
    </lineage>
</organism>
<keyword evidence="4" id="KW-1185">Reference proteome</keyword>
<keyword evidence="1" id="KW-1133">Transmembrane helix</keyword>
<dbReference type="RefSeq" id="WP_013961359.1">
    <property type="nucleotide sequence ID" value="NC_015730.1"/>
</dbReference>
<dbReference type="NCBIfam" id="TIGR03370">
    <property type="entry name" value="VPLPA-CTERM"/>
    <property type="match status" value="1"/>
</dbReference>
<keyword evidence="2" id="KW-0732">Signal</keyword>
<dbReference type="EMBL" id="CP002623">
    <property type="protein sequence ID" value="AEI93422.1"/>
    <property type="molecule type" value="Genomic_DNA"/>
</dbReference>
<sequence length="205" mass="21977">MLKEFSFAAALAISACASTSVFASTILTIDNVSGVYDESGKAGSNAPASGVRNIRDFDETVGNPVLNVVDSTHIFGFVAHRAKHSGSLYTDKWAMDFGTDTYDVVFRWQAFADESPIEFDGRFGVDGLYIILGTGGELRLGNLTGFVQFDLDPIFGNFTTNNDEKALWDLEAVKISAVPLPAGAILLLSGIAGAAALRRRKQIET</sequence>
<dbReference type="KEGG" id="rli:RLO149_c014250"/>
<evidence type="ECO:0000313" key="3">
    <source>
        <dbReference type="EMBL" id="AEI93422.1"/>
    </source>
</evidence>
<protein>
    <recommendedName>
        <fullName evidence="5">VPLPA-CTERM protein sorting domain-containing protein</fullName>
    </recommendedName>
</protein>
<dbReference type="PROSITE" id="PS51257">
    <property type="entry name" value="PROKAR_LIPOPROTEIN"/>
    <property type="match status" value="1"/>
</dbReference>
<dbReference type="AlphaFoldDB" id="F7ZEZ1"/>
<feature type="signal peptide" evidence="2">
    <location>
        <begin position="1"/>
        <end position="23"/>
    </location>
</feature>
<evidence type="ECO:0000256" key="2">
    <source>
        <dbReference type="SAM" id="SignalP"/>
    </source>
</evidence>